<feature type="region of interest" description="Disordered" evidence="1">
    <location>
        <begin position="169"/>
        <end position="192"/>
    </location>
</feature>
<keyword evidence="3" id="KW-1185">Reference proteome</keyword>
<gene>
    <name evidence="2" type="ORF">NliqN6_5400</name>
</gene>
<dbReference type="AlphaFoldDB" id="A0A8H3TY64"/>
<evidence type="ECO:0000313" key="3">
    <source>
        <dbReference type="Proteomes" id="UP000620104"/>
    </source>
</evidence>
<protein>
    <submittedName>
        <fullName evidence="2">Uncharacterized protein</fullName>
    </submittedName>
</protein>
<dbReference type="Proteomes" id="UP000620104">
    <property type="component" value="Unassembled WGS sequence"/>
</dbReference>
<comment type="caution">
    <text evidence="2">The sequence shown here is derived from an EMBL/GenBank/DDBJ whole genome shotgun (WGS) entry which is preliminary data.</text>
</comment>
<feature type="region of interest" description="Disordered" evidence="1">
    <location>
        <begin position="1"/>
        <end position="21"/>
    </location>
</feature>
<dbReference type="EMBL" id="BLZA01000032">
    <property type="protein sequence ID" value="GHJ88998.1"/>
    <property type="molecule type" value="Genomic_DNA"/>
</dbReference>
<proteinExistence type="predicted"/>
<evidence type="ECO:0000313" key="2">
    <source>
        <dbReference type="EMBL" id="GHJ88998.1"/>
    </source>
</evidence>
<accession>A0A8H3TY64</accession>
<organism evidence="2 3">
    <name type="scientific">Naganishia liquefaciens</name>
    <dbReference type="NCBI Taxonomy" id="104408"/>
    <lineage>
        <taxon>Eukaryota</taxon>
        <taxon>Fungi</taxon>
        <taxon>Dikarya</taxon>
        <taxon>Basidiomycota</taxon>
        <taxon>Agaricomycotina</taxon>
        <taxon>Tremellomycetes</taxon>
        <taxon>Filobasidiales</taxon>
        <taxon>Filobasidiaceae</taxon>
        <taxon>Naganishia</taxon>
    </lineage>
</organism>
<evidence type="ECO:0000256" key="1">
    <source>
        <dbReference type="SAM" id="MobiDB-lite"/>
    </source>
</evidence>
<name>A0A8H3TY64_9TREE</name>
<reference evidence="2" key="1">
    <citation type="submission" date="2020-07" db="EMBL/GenBank/DDBJ databases">
        <title>Draft Genome Sequence of a Deep-Sea Yeast, Naganishia (Cryptococcus) liquefaciens strain N6.</title>
        <authorList>
            <person name="Han Y.W."/>
            <person name="Kajitani R."/>
            <person name="Morimoto H."/>
            <person name="Parhat M."/>
            <person name="Tsubouchi H."/>
            <person name="Bakenova O."/>
            <person name="Ogata M."/>
            <person name="Argunhan B."/>
            <person name="Aoki R."/>
            <person name="Kajiwara S."/>
            <person name="Itoh T."/>
            <person name="Iwasaki H."/>
        </authorList>
    </citation>
    <scope>NUCLEOTIDE SEQUENCE</scope>
    <source>
        <strain evidence="2">N6</strain>
    </source>
</reference>
<sequence>MMLPDTKPGGTHSAANSPSVLASVGAGGQAYGHLPHASHVNASATNPNFSGHILCPQPNSAFANSAASAYPGYNEPSDIFSADNNPPYQFDSHESMYASNASYGSVQQGYPANSVKPSANYSYYPSGYGSQSWAPPAPPHQTDQSYYSSPTAFTDAYSHNANVPSAWEAAAGQPPAGDGRPWGAPSGSGNGY</sequence>